<organism evidence="1 2">
    <name type="scientific">Faecalibacterium prausnitzii</name>
    <dbReference type="NCBI Taxonomy" id="853"/>
    <lineage>
        <taxon>Bacteria</taxon>
        <taxon>Bacillati</taxon>
        <taxon>Bacillota</taxon>
        <taxon>Clostridia</taxon>
        <taxon>Eubacteriales</taxon>
        <taxon>Oscillospiraceae</taxon>
        <taxon>Faecalibacterium</taxon>
    </lineage>
</organism>
<evidence type="ECO:0000313" key="1">
    <source>
        <dbReference type="EMBL" id="PDX73307.1"/>
    </source>
</evidence>
<evidence type="ECO:0000313" key="2">
    <source>
        <dbReference type="Proteomes" id="UP000219901"/>
    </source>
</evidence>
<dbReference type="EMBL" id="NMTV01000025">
    <property type="protein sequence ID" value="PDX73307.1"/>
    <property type="molecule type" value="Genomic_DNA"/>
</dbReference>
<gene>
    <name evidence="1" type="ORF">CGS55_03355</name>
</gene>
<dbReference type="InterPro" id="IPR014858">
    <property type="entry name" value="BrxB"/>
</dbReference>
<protein>
    <recommendedName>
        <fullName evidence="3">DUF1788 domain-containing protein</fullName>
    </recommendedName>
</protein>
<dbReference type="Pfam" id="PF08747">
    <property type="entry name" value="BrxB"/>
    <property type="match status" value="1"/>
</dbReference>
<proteinExistence type="predicted"/>
<name>A0A2A7A2H6_9FIRM</name>
<comment type="caution">
    <text evidence="1">The sequence shown here is derived from an EMBL/GenBank/DDBJ whole genome shotgun (WGS) entry which is preliminary data.</text>
</comment>
<reference evidence="1 2" key="1">
    <citation type="journal article" date="2017" name="Front. Microbiol.">
        <title>New Insights into the Diversity of the Genus Faecalibacterium.</title>
        <authorList>
            <person name="Benevides L."/>
            <person name="Burman S."/>
            <person name="Martin R."/>
            <person name="Robert V."/>
            <person name="Thomas M."/>
            <person name="Miquel S."/>
            <person name="Chain F."/>
            <person name="Sokol H."/>
            <person name="Bermudez-Humaran L.G."/>
            <person name="Morrison M."/>
            <person name="Langella P."/>
            <person name="Azevedo V.A."/>
            <person name="Chatel J.M."/>
            <person name="Soares S."/>
        </authorList>
    </citation>
    <scope>NUCLEOTIDE SEQUENCE [LARGE SCALE GENOMIC DNA]</scope>
    <source>
        <strain evidence="1 2">CNCM I 4546</strain>
    </source>
</reference>
<evidence type="ECO:0008006" key="3">
    <source>
        <dbReference type="Google" id="ProtNLM"/>
    </source>
</evidence>
<accession>A0A2A7A2H6</accession>
<dbReference type="AlphaFoldDB" id="A0A2A7A2H6"/>
<dbReference type="Proteomes" id="UP000219901">
    <property type="component" value="Unassembled WGS sequence"/>
</dbReference>
<sequence>METVNGCLGDRLDEMEAAIRKTSFRKGTGRANEVNYWVFDYPPEKELEVRARIEYMKGKNARGDDDFDLVVFDLYDVIIDFLEKKRFLEKCYDFEKKNGMERITKAVTNAMKINDNDSLIVQYIKEHTPENAIVFLTGIGKCYPILRSHKVLNNLHQAFVRCPVVMFFPGTYNEQELILFNEIKDDNYYRAFRLVK</sequence>
<dbReference type="RefSeq" id="WP_097782651.1">
    <property type="nucleotide sequence ID" value="NZ_NMTV01000025.1"/>
</dbReference>